<dbReference type="Pfam" id="PF14443">
    <property type="entry name" value="DBC1"/>
    <property type="match status" value="1"/>
</dbReference>
<dbReference type="EMBL" id="BQNB010012163">
    <property type="protein sequence ID" value="GJT00024.1"/>
    <property type="molecule type" value="Genomic_DNA"/>
</dbReference>
<dbReference type="PANTHER" id="PTHR14304">
    <property type="entry name" value="CELL DIVISION CYCLE AND APOPTOSIS REGULATOR PROTEIN"/>
    <property type="match status" value="1"/>
</dbReference>
<keyword evidence="3" id="KW-1185">Reference proteome</keyword>
<organism evidence="2 3">
    <name type="scientific">Tanacetum coccineum</name>
    <dbReference type="NCBI Taxonomy" id="301880"/>
    <lineage>
        <taxon>Eukaryota</taxon>
        <taxon>Viridiplantae</taxon>
        <taxon>Streptophyta</taxon>
        <taxon>Embryophyta</taxon>
        <taxon>Tracheophyta</taxon>
        <taxon>Spermatophyta</taxon>
        <taxon>Magnoliopsida</taxon>
        <taxon>eudicotyledons</taxon>
        <taxon>Gunneridae</taxon>
        <taxon>Pentapetalae</taxon>
        <taxon>asterids</taxon>
        <taxon>campanulids</taxon>
        <taxon>Asterales</taxon>
        <taxon>Asteraceae</taxon>
        <taxon>Asteroideae</taxon>
        <taxon>Anthemideae</taxon>
        <taxon>Anthemidinae</taxon>
        <taxon>Tanacetum</taxon>
    </lineage>
</organism>
<dbReference type="InterPro" id="IPR025224">
    <property type="entry name" value="CCAR1/CCAR2"/>
</dbReference>
<proteinExistence type="predicted"/>
<dbReference type="InterPro" id="IPR025954">
    <property type="entry name" value="DBC1/CARP1_inactive_NUDIX"/>
</dbReference>
<evidence type="ECO:0000313" key="3">
    <source>
        <dbReference type="Proteomes" id="UP001151760"/>
    </source>
</evidence>
<feature type="domain" description="DBC1/CARP1 catalytically inactive NUDIX hydrolase" evidence="1">
    <location>
        <begin position="107"/>
        <end position="182"/>
    </location>
</feature>
<dbReference type="PANTHER" id="PTHR14304:SF11">
    <property type="entry name" value="SAP DOMAIN-CONTAINING PROTEIN"/>
    <property type="match status" value="1"/>
</dbReference>
<sequence length="215" mass="24084">MKIVAKNLSDGATAIAVLLRYIVAKNFGYDIFPLFATTCVEAKSILQIQCPFTSFSLQNYERSIRVFDSSNISNIGKYLIQPSIVYAFGVVLLELIAGRKPIETKRGAREENLVCGYAKELTGLDLKNCRHCNPFLEEVTVLYIPDLSDCLPSIDAWRDQWLSNKKAIAGRECLQALKGEYLSGMCKDVSINKFFDEAMVVELAQQAADLHQQMI</sequence>
<accession>A0ABQ5AGB2</accession>
<name>A0ABQ5AGB2_9ASTR</name>
<evidence type="ECO:0000313" key="2">
    <source>
        <dbReference type="EMBL" id="GJT00024.1"/>
    </source>
</evidence>
<reference evidence="2" key="1">
    <citation type="journal article" date="2022" name="Int. J. Mol. Sci.">
        <title>Draft Genome of Tanacetum Coccineum: Genomic Comparison of Closely Related Tanacetum-Family Plants.</title>
        <authorList>
            <person name="Yamashiro T."/>
            <person name="Shiraishi A."/>
            <person name="Nakayama K."/>
            <person name="Satake H."/>
        </authorList>
    </citation>
    <scope>NUCLEOTIDE SEQUENCE</scope>
</reference>
<protein>
    <submittedName>
        <fullName evidence="2">Cell division cycle and apoptosis regulator protein 1-like protein isoform X1</fullName>
    </submittedName>
</protein>
<evidence type="ECO:0000259" key="1">
    <source>
        <dbReference type="SMART" id="SM01122"/>
    </source>
</evidence>
<dbReference type="SMART" id="SM01122">
    <property type="entry name" value="DBC1"/>
    <property type="match status" value="1"/>
</dbReference>
<dbReference type="Proteomes" id="UP001151760">
    <property type="component" value="Unassembled WGS sequence"/>
</dbReference>
<comment type="caution">
    <text evidence="2">The sequence shown here is derived from an EMBL/GenBank/DDBJ whole genome shotgun (WGS) entry which is preliminary data.</text>
</comment>
<gene>
    <name evidence="2" type="ORF">Tco_0821193</name>
</gene>
<reference evidence="2" key="2">
    <citation type="submission" date="2022-01" db="EMBL/GenBank/DDBJ databases">
        <authorList>
            <person name="Yamashiro T."/>
            <person name="Shiraishi A."/>
            <person name="Satake H."/>
            <person name="Nakayama K."/>
        </authorList>
    </citation>
    <scope>NUCLEOTIDE SEQUENCE</scope>
</reference>